<gene>
    <name evidence="1" type="ORF">SDRG_16183</name>
</gene>
<dbReference type="GeneID" id="19956910"/>
<dbReference type="VEuPathDB" id="FungiDB:SDRG_16183"/>
<protein>
    <submittedName>
        <fullName evidence="1">Uncharacterized protein</fullName>
    </submittedName>
</protein>
<accession>T0PY51</accession>
<dbReference type="Proteomes" id="UP000030762">
    <property type="component" value="Unassembled WGS sequence"/>
</dbReference>
<evidence type="ECO:0000313" key="2">
    <source>
        <dbReference type="Proteomes" id="UP000030762"/>
    </source>
</evidence>
<dbReference type="OrthoDB" id="73695at2759"/>
<sequence length="152" mass="17233">MAAFLDDDSSQLSAFLASTTDFGEGAMPAKSGYQRPKDELEYLRCKHEALTQQLHVLHAQQTLVPLGSRWAVRAVEQTQLTQRSLLENKRLKAMVQDQLKLIGSLQKMLLKDPELSTFRPSTGLSILGIAHRRRDVDEIMAHQLERLKSDFM</sequence>
<dbReference type="AlphaFoldDB" id="T0PY51"/>
<proteinExistence type="predicted"/>
<organism evidence="1 2">
    <name type="scientific">Saprolegnia diclina (strain VS20)</name>
    <dbReference type="NCBI Taxonomy" id="1156394"/>
    <lineage>
        <taxon>Eukaryota</taxon>
        <taxon>Sar</taxon>
        <taxon>Stramenopiles</taxon>
        <taxon>Oomycota</taxon>
        <taxon>Saprolegniomycetes</taxon>
        <taxon>Saprolegniales</taxon>
        <taxon>Saprolegniaceae</taxon>
        <taxon>Saprolegnia</taxon>
    </lineage>
</organism>
<keyword evidence="2" id="KW-1185">Reference proteome</keyword>
<evidence type="ECO:0000313" key="1">
    <source>
        <dbReference type="EMBL" id="EQC25965.1"/>
    </source>
</evidence>
<dbReference type="InParanoid" id="T0PY51"/>
<dbReference type="RefSeq" id="XP_008620604.1">
    <property type="nucleotide sequence ID" value="XM_008622382.1"/>
</dbReference>
<reference evidence="1 2" key="1">
    <citation type="submission" date="2012-04" db="EMBL/GenBank/DDBJ databases">
        <title>The Genome Sequence of Saprolegnia declina VS20.</title>
        <authorList>
            <consortium name="The Broad Institute Genome Sequencing Platform"/>
            <person name="Russ C."/>
            <person name="Nusbaum C."/>
            <person name="Tyler B."/>
            <person name="van West P."/>
            <person name="Dieguez-Uribeondo J."/>
            <person name="de Bruijn I."/>
            <person name="Tripathy S."/>
            <person name="Jiang R."/>
            <person name="Young S.K."/>
            <person name="Zeng Q."/>
            <person name="Gargeya S."/>
            <person name="Fitzgerald M."/>
            <person name="Haas B."/>
            <person name="Abouelleil A."/>
            <person name="Alvarado L."/>
            <person name="Arachchi H.M."/>
            <person name="Berlin A."/>
            <person name="Chapman S.B."/>
            <person name="Goldberg J."/>
            <person name="Griggs A."/>
            <person name="Gujja S."/>
            <person name="Hansen M."/>
            <person name="Howarth C."/>
            <person name="Imamovic A."/>
            <person name="Larimer J."/>
            <person name="McCowen C."/>
            <person name="Montmayeur A."/>
            <person name="Murphy C."/>
            <person name="Neiman D."/>
            <person name="Pearson M."/>
            <person name="Priest M."/>
            <person name="Roberts A."/>
            <person name="Saif S."/>
            <person name="Shea T."/>
            <person name="Sisk P."/>
            <person name="Sykes S."/>
            <person name="Wortman J."/>
            <person name="Nusbaum C."/>
            <person name="Birren B."/>
        </authorList>
    </citation>
    <scope>NUCLEOTIDE SEQUENCE [LARGE SCALE GENOMIC DNA]</scope>
    <source>
        <strain evidence="1 2">VS20</strain>
    </source>
</reference>
<dbReference type="EMBL" id="JH767248">
    <property type="protein sequence ID" value="EQC25965.1"/>
    <property type="molecule type" value="Genomic_DNA"/>
</dbReference>
<name>T0PY51_SAPDV</name>
<dbReference type="OMA" id="RCKHEAL"/>